<keyword evidence="6" id="KW-0812">Transmembrane</keyword>
<evidence type="ECO:0000313" key="14">
    <source>
        <dbReference type="Proteomes" id="UP001595710"/>
    </source>
</evidence>
<dbReference type="SUPFAM" id="SSF53067">
    <property type="entry name" value="Actin-like ATPase domain"/>
    <property type="match status" value="1"/>
</dbReference>
<comment type="subcellular location">
    <subcellularLocation>
        <location evidence="1">Cell inner membrane</location>
        <topology evidence="1">Single-pass membrane protein</topology>
    </subcellularLocation>
</comment>
<name>A0ABV7WP36_9GAMM</name>
<dbReference type="Pfam" id="PF05134">
    <property type="entry name" value="T2SSL"/>
    <property type="match status" value="1"/>
</dbReference>
<evidence type="ECO:0000256" key="5">
    <source>
        <dbReference type="ARBA" id="ARBA00022519"/>
    </source>
</evidence>
<evidence type="ECO:0000259" key="12">
    <source>
        <dbReference type="Pfam" id="PF12693"/>
    </source>
</evidence>
<comment type="caution">
    <text evidence="13">The sequence shown here is derived from an EMBL/GenBank/DDBJ whole genome shotgun (WGS) entry which is preliminary data.</text>
</comment>
<dbReference type="Proteomes" id="UP001595710">
    <property type="component" value="Unassembled WGS sequence"/>
</dbReference>
<dbReference type="InterPro" id="IPR024230">
    <property type="entry name" value="GspL_cyto_dom"/>
</dbReference>
<reference evidence="14" key="1">
    <citation type="journal article" date="2019" name="Int. J. Syst. Evol. Microbiol.">
        <title>The Global Catalogue of Microorganisms (GCM) 10K type strain sequencing project: providing services to taxonomists for standard genome sequencing and annotation.</title>
        <authorList>
            <consortium name="The Broad Institute Genomics Platform"/>
            <consortium name="The Broad Institute Genome Sequencing Center for Infectious Disease"/>
            <person name="Wu L."/>
            <person name="Ma J."/>
        </authorList>
    </citation>
    <scope>NUCLEOTIDE SEQUENCE [LARGE SCALE GENOMIC DNA]</scope>
    <source>
        <strain evidence="14">CECT 8288</strain>
    </source>
</reference>
<dbReference type="InterPro" id="IPR043129">
    <property type="entry name" value="ATPase_NBD"/>
</dbReference>
<dbReference type="Gene3D" id="3.30.420.380">
    <property type="match status" value="1"/>
</dbReference>
<dbReference type="NCBIfam" id="TIGR01709">
    <property type="entry name" value="typeII_sec_gspL"/>
    <property type="match status" value="1"/>
</dbReference>
<accession>A0ABV7WP36</accession>
<protein>
    <recommendedName>
        <fullName evidence="10">Type II secretion system protein L</fullName>
        <shortName evidence="10">T2SS protein L</shortName>
    </recommendedName>
</protein>
<evidence type="ECO:0000256" key="4">
    <source>
        <dbReference type="ARBA" id="ARBA00022475"/>
    </source>
</evidence>
<comment type="function">
    <text evidence="10">Inner membrane component of the type II secretion system required for the energy-dependent secretion of extracellular factors such as proteases and toxins from the periplasm.</text>
</comment>
<dbReference type="PIRSF" id="PIRSF015761">
    <property type="entry name" value="Protein_L"/>
    <property type="match status" value="1"/>
</dbReference>
<dbReference type="InterPro" id="IPR007812">
    <property type="entry name" value="T2SS_protein-GspL"/>
</dbReference>
<feature type="domain" description="GspL cytoplasmic actin-ATPase-like" evidence="11">
    <location>
        <begin position="11"/>
        <end position="129"/>
    </location>
</feature>
<organism evidence="13 14">
    <name type="scientific">Reinekea marina</name>
    <dbReference type="NCBI Taxonomy" id="1310421"/>
    <lineage>
        <taxon>Bacteria</taxon>
        <taxon>Pseudomonadati</taxon>
        <taxon>Pseudomonadota</taxon>
        <taxon>Gammaproteobacteria</taxon>
        <taxon>Oceanospirillales</taxon>
        <taxon>Saccharospirillaceae</taxon>
        <taxon>Reinekea</taxon>
    </lineage>
</organism>
<evidence type="ECO:0000259" key="11">
    <source>
        <dbReference type="Pfam" id="PF05134"/>
    </source>
</evidence>
<keyword evidence="14" id="KW-1185">Reference proteome</keyword>
<evidence type="ECO:0000256" key="3">
    <source>
        <dbReference type="ARBA" id="ARBA00022448"/>
    </source>
</evidence>
<keyword evidence="9" id="KW-0472">Membrane</keyword>
<evidence type="ECO:0000256" key="10">
    <source>
        <dbReference type="PIRNR" id="PIRNR015761"/>
    </source>
</evidence>
<keyword evidence="3 10" id="KW-0813">Transport</keyword>
<sequence>MSIQLSLYWQDAQNISWYWAEENSQFNGTLEELEDQVQQRNLAQVVTRLFLPAGWFTTFPVQLPKGAKRVSSQMLSFAAEEFIAQNIEDVHLVMLGKPQQGEASVCATAKEPFLQVISTLKTRNMNVFEAYDAGQFLLPHQSTHDVDIHVNNEQVSIRSGLNFSQAHYRGFPQWFEHWLSQNGFEENLSIMVYSAQTDGAARNLVTSLETNGHKVEWVIQEDSSIAQWAETASSSKSVHNLLTANLRPGTSNKHARFWVPTSIAAVFSLVVWSAYTGISTMRLQEQADQTWQASEAVFKQVFGDQKRIQRPLMVREMRNKAASIGSSDSKQPNANALTVLNDLRSANATLQLEDLRYNQDRNETTFTLVSDAQSDAFNHFEALKTELSRKGYSVEYSASQDRDAVRAKFKSVLGG</sequence>
<proteinExistence type="inferred from homology"/>
<dbReference type="InterPro" id="IPR025691">
    <property type="entry name" value="GspL_pp_dom"/>
</dbReference>
<dbReference type="Gene3D" id="3.30.1360.100">
    <property type="entry name" value="General secretion pathway protein M, EpsM"/>
    <property type="match status" value="1"/>
</dbReference>
<evidence type="ECO:0000256" key="2">
    <source>
        <dbReference type="ARBA" id="ARBA00005318"/>
    </source>
</evidence>
<keyword evidence="5" id="KW-0997">Cell inner membrane</keyword>
<evidence type="ECO:0000256" key="8">
    <source>
        <dbReference type="ARBA" id="ARBA00022989"/>
    </source>
</evidence>
<evidence type="ECO:0000256" key="9">
    <source>
        <dbReference type="ARBA" id="ARBA00023136"/>
    </source>
</evidence>
<evidence type="ECO:0000313" key="13">
    <source>
        <dbReference type="EMBL" id="MFC3700546.1"/>
    </source>
</evidence>
<dbReference type="EMBL" id="JBHRYN010000005">
    <property type="protein sequence ID" value="MFC3700546.1"/>
    <property type="molecule type" value="Genomic_DNA"/>
</dbReference>
<evidence type="ECO:0000256" key="6">
    <source>
        <dbReference type="ARBA" id="ARBA00022692"/>
    </source>
</evidence>
<dbReference type="Pfam" id="PF12693">
    <property type="entry name" value="GspL_C"/>
    <property type="match status" value="1"/>
</dbReference>
<feature type="domain" description="GspL periplasmic" evidence="12">
    <location>
        <begin position="255"/>
        <end position="409"/>
    </location>
</feature>
<evidence type="ECO:0000256" key="7">
    <source>
        <dbReference type="ARBA" id="ARBA00022927"/>
    </source>
</evidence>
<keyword evidence="4" id="KW-1003">Cell membrane</keyword>
<keyword evidence="7 10" id="KW-0653">Protein transport</keyword>
<dbReference type="RefSeq" id="WP_290281864.1">
    <property type="nucleotide sequence ID" value="NZ_JAUFQI010000001.1"/>
</dbReference>
<comment type="similarity">
    <text evidence="2 10">Belongs to the GSP L family.</text>
</comment>
<evidence type="ECO:0000256" key="1">
    <source>
        <dbReference type="ARBA" id="ARBA00004377"/>
    </source>
</evidence>
<keyword evidence="8" id="KW-1133">Transmembrane helix</keyword>
<gene>
    <name evidence="13" type="primary">gspL</name>
    <name evidence="13" type="ORF">ACFOND_02760</name>
</gene>